<organism evidence="2 3">
    <name type="scientific">Austropuccinia psidii MF-1</name>
    <dbReference type="NCBI Taxonomy" id="1389203"/>
    <lineage>
        <taxon>Eukaryota</taxon>
        <taxon>Fungi</taxon>
        <taxon>Dikarya</taxon>
        <taxon>Basidiomycota</taxon>
        <taxon>Pucciniomycotina</taxon>
        <taxon>Pucciniomycetes</taxon>
        <taxon>Pucciniales</taxon>
        <taxon>Sphaerophragmiaceae</taxon>
        <taxon>Austropuccinia</taxon>
    </lineage>
</organism>
<comment type="caution">
    <text evidence="2">The sequence shown here is derived from an EMBL/GenBank/DDBJ whole genome shotgun (WGS) entry which is preliminary data.</text>
</comment>
<feature type="region of interest" description="Disordered" evidence="1">
    <location>
        <begin position="66"/>
        <end position="85"/>
    </location>
</feature>
<dbReference type="Proteomes" id="UP000765509">
    <property type="component" value="Unassembled WGS sequence"/>
</dbReference>
<evidence type="ECO:0000313" key="3">
    <source>
        <dbReference type="Proteomes" id="UP000765509"/>
    </source>
</evidence>
<name>A0A9Q3HSR1_9BASI</name>
<protein>
    <submittedName>
        <fullName evidence="2">Uncharacterized protein</fullName>
    </submittedName>
</protein>
<dbReference type="AlphaFoldDB" id="A0A9Q3HSR1"/>
<reference evidence="2" key="1">
    <citation type="submission" date="2021-03" db="EMBL/GenBank/DDBJ databases">
        <title>Draft genome sequence of rust myrtle Austropuccinia psidii MF-1, a brazilian biotype.</title>
        <authorList>
            <person name="Quecine M.C."/>
            <person name="Pachon D.M.R."/>
            <person name="Bonatelli M.L."/>
            <person name="Correr F.H."/>
            <person name="Franceschini L.M."/>
            <person name="Leite T.F."/>
            <person name="Margarido G.R.A."/>
            <person name="Almeida C.A."/>
            <person name="Ferrarezi J.A."/>
            <person name="Labate C.A."/>
        </authorList>
    </citation>
    <scope>NUCLEOTIDE SEQUENCE</scope>
    <source>
        <strain evidence="2">MF-1</strain>
    </source>
</reference>
<sequence>MDFCSCPNCRKHSVTTADGQTRHGLFVHPSTRRRHWAMESATQDLSFRNEFSPQHFLNEIEEIPMPHSQDDEESNSNGEDHEPNTHGTLNSNIIFLIFYFLMWLYLSCGLSRENCRKAREMLINIIHCFTREGLPNDTLLSNVPHDIRTISKRLKLEFPFEQHVCCPHCYSLYEIEVAPEYCTYKPTISSKPCDTELFNTFKGQKPHCIPKEGFFSQSVLEWIKWFLNIPGIEQGIEDWAYELSTHQSIGVCDVAQASVWKDLFLPPSADHPLELGLSLFVYWFNPKGNKISAGVIPSPNQLDMVTINNVLKPLIDELIQPNRGVKIITPNHPRGQYVVVKLVGLIGNIVATHKAGGFMSHYAQYFCSWCELKDIERTHLKLAKPRKRSAVLSASRRWQ</sequence>
<dbReference type="EMBL" id="AVOT02023005">
    <property type="protein sequence ID" value="MBW0512815.1"/>
    <property type="molecule type" value="Genomic_DNA"/>
</dbReference>
<dbReference type="OrthoDB" id="2505776at2759"/>
<accession>A0A9Q3HSR1</accession>
<proteinExistence type="predicted"/>
<keyword evidence="3" id="KW-1185">Reference proteome</keyword>
<evidence type="ECO:0000256" key="1">
    <source>
        <dbReference type="SAM" id="MobiDB-lite"/>
    </source>
</evidence>
<gene>
    <name evidence="2" type="ORF">O181_052530</name>
</gene>
<evidence type="ECO:0000313" key="2">
    <source>
        <dbReference type="EMBL" id="MBW0512815.1"/>
    </source>
</evidence>